<accession>A0A192Y9I9</accession>
<keyword evidence="2" id="KW-1185">Reference proteome</keyword>
<dbReference type="OrthoDB" id="5543at10239"/>
<dbReference type="RefSeq" id="YP_009284657.1">
    <property type="nucleotide sequence ID" value="NC_031050.1"/>
</dbReference>
<reference evidence="1 2" key="1">
    <citation type="submission" date="2016-04" db="EMBL/GenBank/DDBJ databases">
        <title>Complete Genome of E. coli phage vB_EcoS_NBD2.</title>
        <authorList>
            <person name="Truncaite L."/>
            <person name="Kaliniene L."/>
            <person name="Zajanckauskaite A."/>
            <person name="Meskys R."/>
        </authorList>
    </citation>
    <scope>NUCLEOTIDE SEQUENCE [LARGE SCALE GENOMIC DNA]</scope>
</reference>
<dbReference type="GeneID" id="29079463"/>
<proteinExistence type="predicted"/>
<sequence length="317" mass="35111">MTMKLDSFEKNEITHGLRKMGVSASKADGLGIWTVEQMKQTLKRQYEAAYPETSALALFPVTTELAPTTRIFEYMKFDGVTMAKIIADYTDDLPTVDATHSLETGRVHRLGNAWLISIDEIKTGQALGTSLSDRKASLAREGHESLVNELVFQGSKPHKILSVFDHPNITRVTSAAGAWADPEKASDELEDLIAKMEELTKGKHKITDIVIPPSQRKLLAKRMPETTMSYLQWFESQNSGITISSISELEDIDGIGTKAVLAYEKDPLNMSIEIPEAFNMLPMQAKDLHFKVPCTSKATGLIVYRPLTIIMLVGVGK</sequence>
<organism evidence="1 2">
    <name type="scientific">Escherichia phage vB_EcoS_NBD2</name>
    <dbReference type="NCBI Taxonomy" id="1852563"/>
    <lineage>
        <taxon>Viruses</taxon>
        <taxon>Duplodnaviria</taxon>
        <taxon>Heunggongvirae</taxon>
        <taxon>Uroviricota</taxon>
        <taxon>Caudoviricetes</taxon>
        <taxon>Drexlerviridae</taxon>
        <taxon>Vilniusvirus</taxon>
        <taxon>Vilniusvirus NBD2</taxon>
    </lineage>
</organism>
<gene>
    <name evidence="1" type="ORF">NBD2_33</name>
</gene>
<dbReference type="InterPro" id="IPR020049">
    <property type="entry name" value="Major_capsid-like"/>
</dbReference>
<dbReference type="Proteomes" id="UP000202254">
    <property type="component" value="Segment"/>
</dbReference>
<evidence type="ECO:0000313" key="2">
    <source>
        <dbReference type="Proteomes" id="UP000202254"/>
    </source>
</evidence>
<dbReference type="KEGG" id="vg:29079463"/>
<dbReference type="EMBL" id="KX130668">
    <property type="protein sequence ID" value="ANM45875.1"/>
    <property type="molecule type" value="Genomic_DNA"/>
</dbReference>
<dbReference type="PIRSF" id="PIRSF029202">
    <property type="entry name" value="UCP029202"/>
    <property type="match status" value="1"/>
</dbReference>
<name>A0A192Y9I9_9CAUD</name>
<protein>
    <submittedName>
        <fullName evidence="1">Major capsid protein</fullName>
    </submittedName>
</protein>
<evidence type="ECO:0000313" key="1">
    <source>
        <dbReference type="EMBL" id="ANM45875.1"/>
    </source>
</evidence>
<dbReference type="Pfam" id="PF09950">
    <property type="entry name" value="Major_capside"/>
    <property type="match status" value="1"/>
</dbReference>